<protein>
    <submittedName>
        <fullName evidence="3">YceI family protein</fullName>
    </submittedName>
</protein>
<proteinExistence type="predicted"/>
<reference evidence="3 4" key="1">
    <citation type="submission" date="2022-01" db="EMBL/GenBank/DDBJ databases">
        <title>Whole genome-based taxonomy of the Shewanellaceae.</title>
        <authorList>
            <person name="Martin-Rodriguez A.J."/>
        </authorList>
    </citation>
    <scope>NUCLEOTIDE SEQUENCE [LARGE SCALE GENOMIC DNA]</scope>
    <source>
        <strain evidence="3 4">DSM 17177</strain>
    </source>
</reference>
<dbReference type="InterPro" id="IPR036761">
    <property type="entry name" value="TTHA0802/YceI-like_sf"/>
</dbReference>
<evidence type="ECO:0000256" key="1">
    <source>
        <dbReference type="SAM" id="SignalP"/>
    </source>
</evidence>
<accession>A0ABT0LEP8</accession>
<organism evidence="3 4">
    <name type="scientific">Shewanella surugensis</name>
    <dbReference type="NCBI Taxonomy" id="212020"/>
    <lineage>
        <taxon>Bacteria</taxon>
        <taxon>Pseudomonadati</taxon>
        <taxon>Pseudomonadota</taxon>
        <taxon>Gammaproteobacteria</taxon>
        <taxon>Alteromonadales</taxon>
        <taxon>Shewanellaceae</taxon>
        <taxon>Shewanella</taxon>
    </lineage>
</organism>
<keyword evidence="1" id="KW-0732">Signal</keyword>
<dbReference type="PANTHER" id="PTHR34406:SF1">
    <property type="entry name" value="PROTEIN YCEI"/>
    <property type="match status" value="1"/>
</dbReference>
<keyword evidence="4" id="KW-1185">Reference proteome</keyword>
<dbReference type="SUPFAM" id="SSF101874">
    <property type="entry name" value="YceI-like"/>
    <property type="match status" value="1"/>
</dbReference>
<dbReference type="EMBL" id="JAKIKS010000076">
    <property type="protein sequence ID" value="MCL1126173.1"/>
    <property type="molecule type" value="Genomic_DNA"/>
</dbReference>
<name>A0ABT0LEP8_9GAMM</name>
<feature type="domain" description="Lipid/polyisoprenoid-binding YceI-like" evidence="2">
    <location>
        <begin position="26"/>
        <end position="195"/>
    </location>
</feature>
<dbReference type="RefSeq" id="WP_248941563.1">
    <property type="nucleotide sequence ID" value="NZ_JAKIKS010000076.1"/>
</dbReference>
<dbReference type="Gene3D" id="2.40.128.110">
    <property type="entry name" value="Lipid/polyisoprenoid-binding, YceI-like"/>
    <property type="match status" value="1"/>
</dbReference>
<evidence type="ECO:0000259" key="2">
    <source>
        <dbReference type="SMART" id="SM00867"/>
    </source>
</evidence>
<evidence type="ECO:0000313" key="4">
    <source>
        <dbReference type="Proteomes" id="UP001203423"/>
    </source>
</evidence>
<dbReference type="InterPro" id="IPR007372">
    <property type="entry name" value="Lipid/polyisoprenoid-bd_YceI"/>
</dbReference>
<feature type="signal peptide" evidence="1">
    <location>
        <begin position="1"/>
        <end position="24"/>
    </location>
</feature>
<feature type="chain" id="PRO_5046427788" evidence="1">
    <location>
        <begin position="25"/>
        <end position="196"/>
    </location>
</feature>
<sequence length="196" mass="21338">MKQRLKMKAGLLALLLPLGFGVNAATWKVSNQESNVSYVSIKQGQIAEVNHFTQVDGQLTELGAFTLTIPLSSVSTGVPIRDTRMKSVFFEVDRYPNLTLNAQIDPKVLQDINVGEVSNVEVAADINLHGESKSMLFQVTVAKLSTTSLLVTSTQPVIINAGQFKLIKGIKKLRDLVGLSEISYAVPVSFVLSLHQ</sequence>
<evidence type="ECO:0000313" key="3">
    <source>
        <dbReference type="EMBL" id="MCL1126173.1"/>
    </source>
</evidence>
<dbReference type="InterPro" id="IPR027016">
    <property type="entry name" value="UCP029811"/>
</dbReference>
<dbReference type="Proteomes" id="UP001203423">
    <property type="component" value="Unassembled WGS sequence"/>
</dbReference>
<dbReference type="SMART" id="SM00867">
    <property type="entry name" value="YceI"/>
    <property type="match status" value="1"/>
</dbReference>
<comment type="caution">
    <text evidence="3">The sequence shown here is derived from an EMBL/GenBank/DDBJ whole genome shotgun (WGS) entry which is preliminary data.</text>
</comment>
<dbReference type="Pfam" id="PF04264">
    <property type="entry name" value="YceI"/>
    <property type="match status" value="1"/>
</dbReference>
<dbReference type="PANTHER" id="PTHR34406">
    <property type="entry name" value="PROTEIN YCEI"/>
    <property type="match status" value="1"/>
</dbReference>
<gene>
    <name evidence="3" type="ORF">L2764_17235</name>
</gene>
<dbReference type="PIRSF" id="PIRSF029811">
    <property type="entry name" value="UCP029811"/>
    <property type="match status" value="1"/>
</dbReference>